<protein>
    <submittedName>
        <fullName evidence="1">Uncharacterized protein</fullName>
    </submittedName>
</protein>
<accession>A0A8S5TTL1</accession>
<name>A0A8S5TTL1_9CAUD</name>
<dbReference type="EMBL" id="BK015927">
    <property type="protein sequence ID" value="DAF85546.1"/>
    <property type="molecule type" value="Genomic_DNA"/>
</dbReference>
<reference evidence="1" key="1">
    <citation type="journal article" date="2021" name="Proc. Natl. Acad. Sci. U.S.A.">
        <title>A Catalog of Tens of Thousands of Viruses from Human Metagenomes Reveals Hidden Associations with Chronic Diseases.</title>
        <authorList>
            <person name="Tisza M.J."/>
            <person name="Buck C.B."/>
        </authorList>
    </citation>
    <scope>NUCLEOTIDE SEQUENCE</scope>
    <source>
        <strain evidence="1">Ct5jB2</strain>
    </source>
</reference>
<sequence length="257" mass="29556">MKSYVVEKEFKYKGLKCVVLLLSRGYRCGYVGVPKGHPLYNVAYMDCMSHFYCHGGLTYSGGGENSSYPISSDLWWFGFDCSHCEDEPDWNSVLKAFPDQSDKIYQQKILSDICSLGGEIRTTEYVGNECKELAEQLANYENYKNPSDEQEGIVMRYYNENNELGVLYSPGYGVGWSSMGDKELAYDKRIVEYWLTEHPDIQKMEMYLERIGYHGVWMGGYNNLKIAWIPKGTMFYIHEYDGSESIETPKSCGMMMA</sequence>
<organism evidence="1">
    <name type="scientific">Siphoviridae sp. ct5jB2</name>
    <dbReference type="NCBI Taxonomy" id="2825337"/>
    <lineage>
        <taxon>Viruses</taxon>
        <taxon>Duplodnaviria</taxon>
        <taxon>Heunggongvirae</taxon>
        <taxon>Uroviricota</taxon>
        <taxon>Caudoviricetes</taxon>
    </lineage>
</organism>
<proteinExistence type="predicted"/>
<evidence type="ECO:0000313" key="1">
    <source>
        <dbReference type="EMBL" id="DAF85546.1"/>
    </source>
</evidence>